<dbReference type="EMBL" id="JBHRTS010000001">
    <property type="protein sequence ID" value="MFC3193068.1"/>
    <property type="molecule type" value="Genomic_DNA"/>
</dbReference>
<keyword evidence="1" id="KW-1133">Transmembrane helix</keyword>
<evidence type="ECO:0000313" key="2">
    <source>
        <dbReference type="EMBL" id="MFC3193068.1"/>
    </source>
</evidence>
<evidence type="ECO:0000313" key="3">
    <source>
        <dbReference type="Proteomes" id="UP001595533"/>
    </source>
</evidence>
<feature type="transmembrane region" description="Helical" evidence="1">
    <location>
        <begin position="193"/>
        <end position="214"/>
    </location>
</feature>
<feature type="transmembrane region" description="Helical" evidence="1">
    <location>
        <begin position="67"/>
        <end position="91"/>
    </location>
</feature>
<dbReference type="PANTHER" id="PTHR37308:SF1">
    <property type="entry name" value="POLYPRENYL-PHOSPHATE TRANSPORTER"/>
    <property type="match status" value="1"/>
</dbReference>
<dbReference type="InterPro" id="IPR007163">
    <property type="entry name" value="VCA0040-like"/>
</dbReference>
<feature type="transmembrane region" description="Helical" evidence="1">
    <location>
        <begin position="20"/>
        <end position="46"/>
    </location>
</feature>
<keyword evidence="1" id="KW-0472">Membrane</keyword>
<comment type="caution">
    <text evidence="2">The sequence shown here is derived from an EMBL/GenBank/DDBJ whole genome shotgun (WGS) entry which is preliminary data.</text>
</comment>
<dbReference type="Proteomes" id="UP001595533">
    <property type="component" value="Unassembled WGS sequence"/>
</dbReference>
<dbReference type="Pfam" id="PF04018">
    <property type="entry name" value="VCA0040-like"/>
    <property type="match status" value="1"/>
</dbReference>
<evidence type="ECO:0000256" key="1">
    <source>
        <dbReference type="SAM" id="Phobius"/>
    </source>
</evidence>
<protein>
    <submittedName>
        <fullName evidence="2">DUF368 domain-containing protein</fullName>
    </submittedName>
</protein>
<dbReference type="PANTHER" id="PTHR37308">
    <property type="entry name" value="INTEGRAL MEMBRANE PROTEIN"/>
    <property type="match status" value="1"/>
</dbReference>
<keyword evidence="3" id="KW-1185">Reference proteome</keyword>
<feature type="transmembrane region" description="Helical" evidence="1">
    <location>
        <begin position="97"/>
        <end position="115"/>
    </location>
</feature>
<reference evidence="3" key="1">
    <citation type="journal article" date="2019" name="Int. J. Syst. Evol. Microbiol.">
        <title>The Global Catalogue of Microorganisms (GCM) 10K type strain sequencing project: providing services to taxonomists for standard genome sequencing and annotation.</title>
        <authorList>
            <consortium name="The Broad Institute Genomics Platform"/>
            <consortium name="The Broad Institute Genome Sequencing Center for Infectious Disease"/>
            <person name="Wu L."/>
            <person name="Ma J."/>
        </authorList>
    </citation>
    <scope>NUCLEOTIDE SEQUENCE [LARGE SCALE GENOMIC DNA]</scope>
    <source>
        <strain evidence="3">KCTC 42953</strain>
    </source>
</reference>
<gene>
    <name evidence="2" type="ORF">ACFODZ_02325</name>
</gene>
<dbReference type="RefSeq" id="WP_077409722.1">
    <property type="nucleotide sequence ID" value="NZ_JBHRTS010000001.1"/>
</dbReference>
<keyword evidence="1" id="KW-0812">Transmembrane</keyword>
<organism evidence="2 3">
    <name type="scientific">Marinicella sediminis</name>
    <dbReference type="NCBI Taxonomy" id="1792834"/>
    <lineage>
        <taxon>Bacteria</taxon>
        <taxon>Pseudomonadati</taxon>
        <taxon>Pseudomonadota</taxon>
        <taxon>Gammaproteobacteria</taxon>
        <taxon>Lysobacterales</taxon>
        <taxon>Marinicellaceae</taxon>
        <taxon>Marinicella</taxon>
    </lineage>
</organism>
<proteinExistence type="predicted"/>
<accession>A0ABV7J4I5</accession>
<feature type="transmembrane region" description="Helical" evidence="1">
    <location>
        <begin position="260"/>
        <end position="280"/>
    </location>
</feature>
<name>A0ABV7J4I5_9GAMM</name>
<sequence length="286" mass="31748">MNSVLTYLKGMLMGIADLIPGVSGGTIALITGIYQRLINAIAALNWRVVRMFFRGRLKQAWQAIDGWFLLTLFAGILTAVFVFASLLSHLLSHYPQLTWAFFFGLIISAAVLILAKNLSTQPLNWLFLLVGMLLGYALSTQHLGVLPGGFTGVFLAGMIAISAMILPGISGSLILILLGKYQQILAAVEDRQWLTLLTFAAGCVIGLMVFSRLLKWLLAHFYQATMYVLPGLMLGTLFKVWPWQLDGGNVMPWHHPEPQWLMMLLMMLSSSLLVVVLFKLDRTPDH</sequence>
<feature type="transmembrane region" description="Helical" evidence="1">
    <location>
        <begin position="151"/>
        <end position="181"/>
    </location>
</feature>
<feature type="transmembrane region" description="Helical" evidence="1">
    <location>
        <begin position="122"/>
        <end position="139"/>
    </location>
</feature>